<organism evidence="1 2">
    <name type="scientific">Rhizophagus irregularis</name>
    <dbReference type="NCBI Taxonomy" id="588596"/>
    <lineage>
        <taxon>Eukaryota</taxon>
        <taxon>Fungi</taxon>
        <taxon>Fungi incertae sedis</taxon>
        <taxon>Mucoromycota</taxon>
        <taxon>Glomeromycotina</taxon>
        <taxon>Glomeromycetes</taxon>
        <taxon>Glomerales</taxon>
        <taxon>Glomeraceae</taxon>
        <taxon>Rhizophagus</taxon>
    </lineage>
</organism>
<dbReference type="VEuPathDB" id="FungiDB:RhiirA1_267132"/>
<sequence length="179" mass="20591">MDFDGTPLSTLGYYPEEEIGSGTVFEDEEDNYLHADNHNPQESDEGLWLLWKNQSISDFQGDEQHNNTSTTINQSWYLPLLSRSNNNNDDYDNNNNDNNNNNLPRLTRMRSENYVANYRDVPNEFPFYDARSYECCGCNTTNGLCAGLWGSWCCNWVCLPTILYIREKCCCGVCGLEDD</sequence>
<name>A0A2N1MY05_9GLOM</name>
<dbReference type="EMBL" id="LLXL01001084">
    <property type="protein sequence ID" value="PKK66496.1"/>
    <property type="molecule type" value="Genomic_DNA"/>
</dbReference>
<protein>
    <submittedName>
        <fullName evidence="1">Uncharacterized protein</fullName>
    </submittedName>
</protein>
<dbReference type="AlphaFoldDB" id="A0A2N1MY05"/>
<accession>A0A2N1MY05</accession>
<evidence type="ECO:0000313" key="1">
    <source>
        <dbReference type="EMBL" id="PKK66496.1"/>
    </source>
</evidence>
<reference evidence="1 2" key="1">
    <citation type="submission" date="2016-04" db="EMBL/GenBank/DDBJ databases">
        <title>Genome analyses suggest a sexual origin of heterokaryosis in a supposedly ancient asexual fungus.</title>
        <authorList>
            <person name="Ropars J."/>
            <person name="Sedzielewska K."/>
            <person name="Noel J."/>
            <person name="Charron P."/>
            <person name="Farinelli L."/>
            <person name="Marton T."/>
            <person name="Kruger M."/>
            <person name="Pelin A."/>
            <person name="Brachmann A."/>
            <person name="Corradi N."/>
        </authorList>
    </citation>
    <scope>NUCLEOTIDE SEQUENCE [LARGE SCALE GENOMIC DNA]</scope>
    <source>
        <strain evidence="1 2">C2</strain>
    </source>
</reference>
<dbReference type="VEuPathDB" id="FungiDB:RhiirFUN_024949"/>
<dbReference type="Proteomes" id="UP000233469">
    <property type="component" value="Unassembled WGS sequence"/>
</dbReference>
<comment type="caution">
    <text evidence="1">The sequence shown here is derived from an EMBL/GenBank/DDBJ whole genome shotgun (WGS) entry which is preliminary data.</text>
</comment>
<evidence type="ECO:0000313" key="2">
    <source>
        <dbReference type="Proteomes" id="UP000233469"/>
    </source>
</evidence>
<proteinExistence type="predicted"/>
<dbReference type="VEuPathDB" id="FungiDB:FUN_025550"/>
<reference evidence="1 2" key="2">
    <citation type="submission" date="2017-10" db="EMBL/GenBank/DDBJ databases">
        <title>Extensive intraspecific genome diversity in a model arbuscular mycorrhizal fungus.</title>
        <authorList>
            <person name="Chen E.C.H."/>
            <person name="Morin E."/>
            <person name="Baudet D."/>
            <person name="Noel J."/>
            <person name="Ndikumana S."/>
            <person name="Charron P."/>
            <person name="St-Onge C."/>
            <person name="Giorgi J."/>
            <person name="Grigoriev I.V."/>
            <person name="Roux C."/>
            <person name="Martin F.M."/>
            <person name="Corradi N."/>
        </authorList>
    </citation>
    <scope>NUCLEOTIDE SEQUENCE [LARGE SCALE GENOMIC DNA]</scope>
    <source>
        <strain evidence="1 2">C2</strain>
    </source>
</reference>
<gene>
    <name evidence="1" type="ORF">RhiirC2_30190</name>
</gene>